<protein>
    <submittedName>
        <fullName evidence="1">Uncharacterized protein</fullName>
    </submittedName>
</protein>
<dbReference type="EMBL" id="CM042050">
    <property type="protein sequence ID" value="KAI3735133.1"/>
    <property type="molecule type" value="Genomic_DNA"/>
</dbReference>
<organism evidence="1 2">
    <name type="scientific">Arctium lappa</name>
    <name type="common">Greater burdock</name>
    <name type="synonym">Lappa major</name>
    <dbReference type="NCBI Taxonomy" id="4217"/>
    <lineage>
        <taxon>Eukaryota</taxon>
        <taxon>Viridiplantae</taxon>
        <taxon>Streptophyta</taxon>
        <taxon>Embryophyta</taxon>
        <taxon>Tracheophyta</taxon>
        <taxon>Spermatophyta</taxon>
        <taxon>Magnoliopsida</taxon>
        <taxon>eudicotyledons</taxon>
        <taxon>Gunneridae</taxon>
        <taxon>Pentapetalae</taxon>
        <taxon>asterids</taxon>
        <taxon>campanulids</taxon>
        <taxon>Asterales</taxon>
        <taxon>Asteraceae</taxon>
        <taxon>Carduoideae</taxon>
        <taxon>Cardueae</taxon>
        <taxon>Arctiinae</taxon>
        <taxon>Arctium</taxon>
    </lineage>
</organism>
<proteinExistence type="predicted"/>
<reference evidence="1 2" key="2">
    <citation type="journal article" date="2022" name="Mol. Ecol. Resour.">
        <title>The genomes of chicory, endive, great burdock and yacon provide insights into Asteraceae paleo-polyploidization history and plant inulin production.</title>
        <authorList>
            <person name="Fan W."/>
            <person name="Wang S."/>
            <person name="Wang H."/>
            <person name="Wang A."/>
            <person name="Jiang F."/>
            <person name="Liu H."/>
            <person name="Zhao H."/>
            <person name="Xu D."/>
            <person name="Zhang Y."/>
        </authorList>
    </citation>
    <scope>NUCLEOTIDE SEQUENCE [LARGE SCALE GENOMIC DNA]</scope>
    <source>
        <strain evidence="2">cv. Niubang</strain>
    </source>
</reference>
<accession>A0ACB9CLK0</accession>
<evidence type="ECO:0000313" key="2">
    <source>
        <dbReference type="Proteomes" id="UP001055879"/>
    </source>
</evidence>
<comment type="caution">
    <text evidence="1">The sequence shown here is derived from an EMBL/GenBank/DDBJ whole genome shotgun (WGS) entry which is preliminary data.</text>
</comment>
<name>A0ACB9CLK0_ARCLA</name>
<evidence type="ECO:0000313" key="1">
    <source>
        <dbReference type="EMBL" id="KAI3735133.1"/>
    </source>
</evidence>
<keyword evidence="2" id="KW-1185">Reference proteome</keyword>
<reference evidence="2" key="1">
    <citation type="journal article" date="2022" name="Mol. Ecol. Resour.">
        <title>The genomes of chicory, endive, great burdock and yacon provide insights into Asteraceae palaeo-polyploidization history and plant inulin production.</title>
        <authorList>
            <person name="Fan W."/>
            <person name="Wang S."/>
            <person name="Wang H."/>
            <person name="Wang A."/>
            <person name="Jiang F."/>
            <person name="Liu H."/>
            <person name="Zhao H."/>
            <person name="Xu D."/>
            <person name="Zhang Y."/>
        </authorList>
    </citation>
    <scope>NUCLEOTIDE SEQUENCE [LARGE SCALE GENOMIC DNA]</scope>
    <source>
        <strain evidence="2">cv. Niubang</strain>
    </source>
</reference>
<dbReference type="Proteomes" id="UP001055879">
    <property type="component" value="Linkage Group LG04"/>
</dbReference>
<sequence length="84" mass="9505">MMVMCIFCQVYIFFRLKWFVYYVFGSPSISVTISNLDTTISDYGPKAVIFVFGDSLKKPEERSRLVVVVSGADEDAGCECVNRD</sequence>
<gene>
    <name evidence="1" type="ORF">L6452_14621</name>
</gene>